<dbReference type="RefSeq" id="WP_353549292.1">
    <property type="nucleotide sequence ID" value="NZ_AP029612.1"/>
</dbReference>
<organism evidence="1">
    <name type="scientific">Sediminibacterium sp. KACHI17</name>
    <dbReference type="NCBI Taxonomy" id="1751071"/>
    <lineage>
        <taxon>Bacteria</taxon>
        <taxon>Pseudomonadati</taxon>
        <taxon>Bacteroidota</taxon>
        <taxon>Chitinophagia</taxon>
        <taxon>Chitinophagales</taxon>
        <taxon>Chitinophagaceae</taxon>
        <taxon>Sediminibacterium</taxon>
    </lineage>
</organism>
<name>A0AAT9GM36_9BACT</name>
<evidence type="ECO:0000313" key="1">
    <source>
        <dbReference type="EMBL" id="BFG71667.1"/>
    </source>
</evidence>
<proteinExistence type="predicted"/>
<dbReference type="EMBL" id="AP029612">
    <property type="protein sequence ID" value="BFG71667.1"/>
    <property type="molecule type" value="Genomic_DNA"/>
</dbReference>
<gene>
    <name evidence="1" type="ORF">KACHI17_25480</name>
</gene>
<dbReference type="AlphaFoldDB" id="A0AAT9GM36"/>
<protein>
    <recommendedName>
        <fullName evidence="2">Peptidase C39-like domain-containing protein</fullName>
    </recommendedName>
</protein>
<sequence length="269" mass="31019">MKSTQSDKIKFSKVKFGRRPRISDERTFKLSGYLDTQNELPIPKRHNWGKKIKKDKWGVMGNFRTNLCTCAAAGHLIMVWTSNTSKLQRPQEEDIMKAYCDLTNYNPETDENDEGVEALKVLKYWRKNGIAGEKIIAFAEVEDGNHEQLLKTIYLFGGCYVGLNLPKSAERQYNTTKKWTIPRGGKKKDAKKGSWIGHMVLVTGYNKDELRVVTWGREITMTIDFWKEYGEESYAVFSETFIKNDKTPTGISVEVLLNDIENLKKQKQD</sequence>
<reference evidence="1" key="1">
    <citation type="submission" date="2024-02" db="EMBL/GenBank/DDBJ databases">
        <title>Sediminibacterium planktonica sp. nov. and Sediminibacterium longus sp. nov., isolated from surface lake and river water.</title>
        <authorList>
            <person name="Watanabe K."/>
            <person name="Takemine S."/>
            <person name="Ishii Y."/>
            <person name="Ogata Y."/>
            <person name="Shindo C."/>
            <person name="Suda W."/>
        </authorList>
    </citation>
    <scope>NUCLEOTIDE SEQUENCE</scope>
    <source>
        <strain evidence="1">KACHI17</strain>
    </source>
</reference>
<accession>A0AAT9GM36</accession>
<evidence type="ECO:0008006" key="2">
    <source>
        <dbReference type="Google" id="ProtNLM"/>
    </source>
</evidence>